<evidence type="ECO:0000256" key="8">
    <source>
        <dbReference type="ARBA" id="ARBA00022679"/>
    </source>
</evidence>
<dbReference type="AlphaFoldDB" id="A0A1F7YJ58"/>
<evidence type="ECO:0000256" key="1">
    <source>
        <dbReference type="ARBA" id="ARBA00004236"/>
    </source>
</evidence>
<dbReference type="InterPro" id="IPR050396">
    <property type="entry name" value="Glycosyltr_51/Transpeptidase"/>
</dbReference>
<keyword evidence="5" id="KW-0121">Carboxypeptidase</keyword>
<sequence>MDEFRHFKGDLIQFVESRKFMAVWKQRLQKRNSFYSTRQRKISGNSLKRKLYFLTKFSFLGIIFLFLSSFIVFPLVAYDLPSPEKVVRHEGFSTKILDRNGEVLYDIYANERRSPAKFEDIPDYLKEATIAIEDKNFYKHKGFDPTGILRGLSKIFTTGRAQGGSTLTQQLVKNVLVGNERSIFRKIKEFILAVQIEKKYTKDEILQMYLNEAPYGGTAWGVEAASEIYFGKNVKDLDLVESAILAGLPQRPSYYSPYSTHPDAYVDRTKGVLRRMREDGYITEEQENEVVDMLPDVNFIGKGGNFKAPHFVQYVQSVLEDRYGDTIIEQGGLKVTTTLDWKLQETAQEIVAEEIEKVAKLKIGNGAAVVLNPETGEILAMVGSKDFNAPDYDGQFNVTTAPRQPGSAIKPITYATALKKGYTPSTLIMDVPTKFPGGIGQPVYEPVNYDGKYRGPIQLRYALANSINIPAVKMLARVGIKDVLETAYDLGISTLPPTQDTLDRVGLSLTLGGGEVRLLELTGAYSALMNKGYKVEPVSILKIEDANGKIMEENKPEKGKHVLSDEEAYLIANILSDNDARSQVFGTNSLLNIPGKTVAVKTGTTNDKKDNWTIGGNTQALVGVWVGNNDNTSMLQVASGVTGASPIWRKILLEALQDKPNVRFDVPAGIVTAAVDTVSGFATHDGYPSRIELFVKGTEPGEDPIHVKLKVCKSDGKLATPSDIAAGNYDEKEYFVFKEEDATGGIEGENMWQKGILDWMATQADSKYHPPTDYCGTQNPVNVEFVSPHDHDSNLPNKFNMEVRADSTADIIEVTFEIDGMKLRSFTAPPYKDDVELTDGIHELRAIARDSNGKESDRRIKIGVHVPWDYSPSPTPTVTPIPSPVITLTL</sequence>
<dbReference type="GO" id="GO:0008360">
    <property type="term" value="P:regulation of cell shape"/>
    <property type="evidence" value="ECO:0007669"/>
    <property type="project" value="UniProtKB-KW"/>
</dbReference>
<keyword evidence="11" id="KW-0573">Peptidoglycan synthesis</keyword>
<evidence type="ECO:0000256" key="4">
    <source>
        <dbReference type="ARBA" id="ARBA00022475"/>
    </source>
</evidence>
<evidence type="ECO:0000256" key="16">
    <source>
        <dbReference type="ARBA" id="ARBA00049902"/>
    </source>
</evidence>
<dbReference type="InterPro" id="IPR023346">
    <property type="entry name" value="Lysozyme-like_dom_sf"/>
</dbReference>
<evidence type="ECO:0000313" key="21">
    <source>
        <dbReference type="Proteomes" id="UP000179221"/>
    </source>
</evidence>
<dbReference type="SUPFAM" id="SSF53955">
    <property type="entry name" value="Lysozyme-like"/>
    <property type="match status" value="1"/>
</dbReference>
<accession>A0A1F7YJ58</accession>
<evidence type="ECO:0000313" key="20">
    <source>
        <dbReference type="EMBL" id="OGM27381.1"/>
    </source>
</evidence>
<organism evidence="20 21">
    <name type="scientific">Candidatus Woesebacteria bacterium RIFCSPHIGHO2_01_FULL_40_22</name>
    <dbReference type="NCBI Taxonomy" id="1802499"/>
    <lineage>
        <taxon>Bacteria</taxon>
        <taxon>Candidatus Woeseibacteriota</taxon>
    </lineage>
</organism>
<keyword evidence="7" id="KW-0328">Glycosyltransferase</keyword>
<evidence type="ECO:0000256" key="10">
    <source>
        <dbReference type="ARBA" id="ARBA00022960"/>
    </source>
</evidence>
<dbReference type="InterPro" id="IPR036950">
    <property type="entry name" value="PBP_transglycosylase"/>
</dbReference>
<dbReference type="GO" id="GO:0009252">
    <property type="term" value="P:peptidoglycan biosynthetic process"/>
    <property type="evidence" value="ECO:0007669"/>
    <property type="project" value="UniProtKB-KW"/>
</dbReference>
<dbReference type="GO" id="GO:0009002">
    <property type="term" value="F:serine-type D-Ala-D-Ala carboxypeptidase activity"/>
    <property type="evidence" value="ECO:0007669"/>
    <property type="project" value="UniProtKB-EC"/>
</dbReference>
<keyword evidence="17" id="KW-1133">Transmembrane helix</keyword>
<evidence type="ECO:0000256" key="5">
    <source>
        <dbReference type="ARBA" id="ARBA00022645"/>
    </source>
</evidence>
<dbReference type="Pfam" id="PF00912">
    <property type="entry name" value="Transgly"/>
    <property type="match status" value="1"/>
</dbReference>
<comment type="catalytic activity">
    <reaction evidence="15">
        <text>Preferential cleavage: (Ac)2-L-Lys-D-Ala-|-D-Ala. Also transpeptidation of peptidyl-alanyl moieties that are N-acyl substituents of D-alanine.</text>
        <dbReference type="EC" id="3.4.16.4"/>
    </reaction>
</comment>
<dbReference type="Gene3D" id="2.60.40.10">
    <property type="entry name" value="Immunoglobulins"/>
    <property type="match status" value="1"/>
</dbReference>
<dbReference type="GO" id="GO:0006508">
    <property type="term" value="P:proteolysis"/>
    <property type="evidence" value="ECO:0007669"/>
    <property type="project" value="UniProtKB-KW"/>
</dbReference>
<reference evidence="20 21" key="1">
    <citation type="journal article" date="2016" name="Nat. Commun.">
        <title>Thousands of microbial genomes shed light on interconnected biogeochemical processes in an aquifer system.</title>
        <authorList>
            <person name="Anantharaman K."/>
            <person name="Brown C.T."/>
            <person name="Hug L.A."/>
            <person name="Sharon I."/>
            <person name="Castelle C.J."/>
            <person name="Probst A.J."/>
            <person name="Thomas B.C."/>
            <person name="Singh A."/>
            <person name="Wilkins M.J."/>
            <person name="Karaoz U."/>
            <person name="Brodie E.L."/>
            <person name="Williams K.H."/>
            <person name="Hubbard S.S."/>
            <person name="Banfield J.F."/>
        </authorList>
    </citation>
    <scope>NUCLEOTIDE SEQUENCE [LARGE SCALE GENOMIC DNA]</scope>
</reference>
<dbReference type="InterPro" id="IPR012338">
    <property type="entry name" value="Beta-lactam/transpept-like"/>
</dbReference>
<keyword evidence="17" id="KW-0812">Transmembrane</keyword>
<keyword evidence="14" id="KW-0961">Cell wall biogenesis/degradation</keyword>
<dbReference type="InterPro" id="IPR013783">
    <property type="entry name" value="Ig-like_fold"/>
</dbReference>
<evidence type="ECO:0000256" key="11">
    <source>
        <dbReference type="ARBA" id="ARBA00022984"/>
    </source>
</evidence>
<dbReference type="GO" id="GO:0071555">
    <property type="term" value="P:cell wall organization"/>
    <property type="evidence" value="ECO:0007669"/>
    <property type="project" value="UniProtKB-KW"/>
</dbReference>
<evidence type="ECO:0000256" key="3">
    <source>
        <dbReference type="ARBA" id="ARBA00007739"/>
    </source>
</evidence>
<evidence type="ECO:0000256" key="15">
    <source>
        <dbReference type="ARBA" id="ARBA00034000"/>
    </source>
</evidence>
<dbReference type="GO" id="GO:0030288">
    <property type="term" value="C:outer membrane-bounded periplasmic space"/>
    <property type="evidence" value="ECO:0007669"/>
    <property type="project" value="TreeGrafter"/>
</dbReference>
<keyword evidence="8" id="KW-0808">Transferase</keyword>
<evidence type="ECO:0000256" key="9">
    <source>
        <dbReference type="ARBA" id="ARBA00022801"/>
    </source>
</evidence>
<keyword evidence="4" id="KW-1003">Cell membrane</keyword>
<dbReference type="GO" id="GO:0005886">
    <property type="term" value="C:plasma membrane"/>
    <property type="evidence" value="ECO:0007669"/>
    <property type="project" value="UniProtKB-SubCell"/>
</dbReference>
<feature type="domain" description="Glycosyl transferase family 51" evidence="19">
    <location>
        <begin position="101"/>
        <end position="276"/>
    </location>
</feature>
<dbReference type="Proteomes" id="UP000179221">
    <property type="component" value="Unassembled WGS sequence"/>
</dbReference>
<evidence type="ECO:0000256" key="6">
    <source>
        <dbReference type="ARBA" id="ARBA00022670"/>
    </source>
</evidence>
<comment type="caution">
    <text evidence="20">The sequence shown here is derived from an EMBL/GenBank/DDBJ whole genome shotgun (WGS) entry which is preliminary data.</text>
</comment>
<evidence type="ECO:0000256" key="13">
    <source>
        <dbReference type="ARBA" id="ARBA00023268"/>
    </source>
</evidence>
<evidence type="ECO:0000259" key="18">
    <source>
        <dbReference type="Pfam" id="PF00905"/>
    </source>
</evidence>
<keyword evidence="10" id="KW-0133">Cell shape</keyword>
<protein>
    <submittedName>
        <fullName evidence="20">Uncharacterized protein</fullName>
    </submittedName>
</protein>
<keyword evidence="13" id="KW-0511">Multifunctional enzyme</keyword>
<comment type="subcellular location">
    <subcellularLocation>
        <location evidence="1">Cell membrane</location>
    </subcellularLocation>
</comment>
<evidence type="ECO:0000256" key="2">
    <source>
        <dbReference type="ARBA" id="ARBA00007090"/>
    </source>
</evidence>
<comment type="similarity">
    <text evidence="3">In the N-terminal section; belongs to the glycosyltransferase 51 family.</text>
</comment>
<evidence type="ECO:0000256" key="17">
    <source>
        <dbReference type="SAM" id="Phobius"/>
    </source>
</evidence>
<dbReference type="Pfam" id="PF00905">
    <property type="entry name" value="Transpeptidase"/>
    <property type="match status" value="1"/>
</dbReference>
<dbReference type="PANTHER" id="PTHR32282:SF11">
    <property type="entry name" value="PENICILLIN-BINDING PROTEIN 1B"/>
    <property type="match status" value="1"/>
</dbReference>
<dbReference type="Gene3D" id="1.10.3810.10">
    <property type="entry name" value="Biosynthetic peptidoglycan transglycosylase-like"/>
    <property type="match status" value="1"/>
</dbReference>
<keyword evidence="9" id="KW-0378">Hydrolase</keyword>
<dbReference type="NCBIfam" id="TIGR02074">
    <property type="entry name" value="PBP_1a_fam"/>
    <property type="match status" value="1"/>
</dbReference>
<name>A0A1F7YJ58_9BACT</name>
<dbReference type="EMBL" id="MGGL01000004">
    <property type="protein sequence ID" value="OGM27381.1"/>
    <property type="molecule type" value="Genomic_DNA"/>
</dbReference>
<dbReference type="InterPro" id="IPR001460">
    <property type="entry name" value="PCN-bd_Tpept"/>
</dbReference>
<evidence type="ECO:0000256" key="12">
    <source>
        <dbReference type="ARBA" id="ARBA00023136"/>
    </source>
</evidence>
<gene>
    <name evidence="20" type="ORF">A2628_01080</name>
</gene>
<dbReference type="PANTHER" id="PTHR32282">
    <property type="entry name" value="BINDING PROTEIN TRANSPEPTIDASE, PUTATIVE-RELATED"/>
    <property type="match status" value="1"/>
</dbReference>
<dbReference type="Gene3D" id="3.40.710.10">
    <property type="entry name" value="DD-peptidase/beta-lactamase superfamily"/>
    <property type="match status" value="1"/>
</dbReference>
<comment type="catalytic activity">
    <reaction evidence="16">
        <text>[GlcNAc-(1-&gt;4)-Mur2Ac(oyl-L-Ala-gamma-D-Glu-L-Lys-D-Ala-D-Ala)](n)-di-trans,octa-cis-undecaprenyl diphosphate + beta-D-GlcNAc-(1-&gt;4)-Mur2Ac(oyl-L-Ala-gamma-D-Glu-L-Lys-D-Ala-D-Ala)-di-trans,octa-cis-undecaprenyl diphosphate = [GlcNAc-(1-&gt;4)-Mur2Ac(oyl-L-Ala-gamma-D-Glu-L-Lys-D-Ala-D-Ala)](n+1)-di-trans,octa-cis-undecaprenyl diphosphate + di-trans,octa-cis-undecaprenyl diphosphate + H(+)</text>
        <dbReference type="Rhea" id="RHEA:23708"/>
        <dbReference type="Rhea" id="RHEA-COMP:9602"/>
        <dbReference type="Rhea" id="RHEA-COMP:9603"/>
        <dbReference type="ChEBI" id="CHEBI:15378"/>
        <dbReference type="ChEBI" id="CHEBI:58405"/>
        <dbReference type="ChEBI" id="CHEBI:60033"/>
        <dbReference type="ChEBI" id="CHEBI:78435"/>
        <dbReference type="EC" id="2.4.99.28"/>
    </reaction>
</comment>
<evidence type="ECO:0000256" key="14">
    <source>
        <dbReference type="ARBA" id="ARBA00023316"/>
    </source>
</evidence>
<evidence type="ECO:0000259" key="19">
    <source>
        <dbReference type="Pfam" id="PF00912"/>
    </source>
</evidence>
<keyword evidence="6" id="KW-0645">Protease</keyword>
<comment type="similarity">
    <text evidence="2">In the C-terminal section; belongs to the transpeptidase family.</text>
</comment>
<dbReference type="GO" id="GO:0008955">
    <property type="term" value="F:peptidoglycan glycosyltransferase activity"/>
    <property type="evidence" value="ECO:0007669"/>
    <property type="project" value="UniProtKB-EC"/>
</dbReference>
<keyword evidence="12 17" id="KW-0472">Membrane</keyword>
<dbReference type="InterPro" id="IPR001264">
    <property type="entry name" value="Glyco_trans_51"/>
</dbReference>
<dbReference type="SUPFAM" id="SSF56601">
    <property type="entry name" value="beta-lactamase/transpeptidase-like"/>
    <property type="match status" value="1"/>
</dbReference>
<feature type="domain" description="Penicillin-binding protein transpeptidase" evidence="18">
    <location>
        <begin position="366"/>
        <end position="627"/>
    </location>
</feature>
<proteinExistence type="inferred from homology"/>
<dbReference type="FunFam" id="1.10.3810.10:FF:000001">
    <property type="entry name" value="Penicillin-binding protein 1A"/>
    <property type="match status" value="1"/>
</dbReference>
<evidence type="ECO:0000256" key="7">
    <source>
        <dbReference type="ARBA" id="ARBA00022676"/>
    </source>
</evidence>
<feature type="transmembrane region" description="Helical" evidence="17">
    <location>
        <begin position="57"/>
        <end position="78"/>
    </location>
</feature>
<dbReference type="GO" id="GO:0008658">
    <property type="term" value="F:penicillin binding"/>
    <property type="evidence" value="ECO:0007669"/>
    <property type="project" value="InterPro"/>
</dbReference>